<dbReference type="EMBL" id="CM004387">
    <property type="protein sequence ID" value="KAG8662981.1"/>
    <property type="molecule type" value="Genomic_DNA"/>
</dbReference>
<proteinExistence type="predicted"/>
<evidence type="ECO:0000313" key="1">
    <source>
        <dbReference type="EMBL" id="KAG8662981.1"/>
    </source>
</evidence>
<accession>A0ACB7IIA9</accession>
<keyword evidence="2" id="KW-1185">Reference proteome</keyword>
<sequence length="54" mass="6383">MEIRSSPHHQKIWGFSKCHQCLEGESSLRLQPQRLDNIFAPLIFPFSFLNGFFF</sequence>
<gene>
    <name evidence="1" type="ORF">MANES_01G162750v8</name>
</gene>
<dbReference type="Proteomes" id="UP000091857">
    <property type="component" value="Chromosome 1"/>
</dbReference>
<protein>
    <submittedName>
        <fullName evidence="1">Uncharacterized protein</fullName>
    </submittedName>
</protein>
<name>A0ACB7IIA9_MANES</name>
<comment type="caution">
    <text evidence="1">The sequence shown here is derived from an EMBL/GenBank/DDBJ whole genome shotgun (WGS) entry which is preliminary data.</text>
</comment>
<reference evidence="2" key="1">
    <citation type="journal article" date="2016" name="Nat. Biotechnol.">
        <title>Sequencing wild and cultivated cassava and related species reveals extensive interspecific hybridization and genetic diversity.</title>
        <authorList>
            <person name="Bredeson J.V."/>
            <person name="Lyons J.B."/>
            <person name="Prochnik S.E."/>
            <person name="Wu G.A."/>
            <person name="Ha C.M."/>
            <person name="Edsinger-Gonzales E."/>
            <person name="Grimwood J."/>
            <person name="Schmutz J."/>
            <person name="Rabbi I.Y."/>
            <person name="Egesi C."/>
            <person name="Nauluvula P."/>
            <person name="Lebot V."/>
            <person name="Ndunguru J."/>
            <person name="Mkamilo G."/>
            <person name="Bart R.S."/>
            <person name="Setter T.L."/>
            <person name="Gleadow R.M."/>
            <person name="Kulakow P."/>
            <person name="Ferguson M.E."/>
            <person name="Rounsley S."/>
            <person name="Rokhsar D.S."/>
        </authorList>
    </citation>
    <scope>NUCLEOTIDE SEQUENCE [LARGE SCALE GENOMIC DNA]</scope>
    <source>
        <strain evidence="2">cv. AM560-2</strain>
    </source>
</reference>
<organism evidence="1 2">
    <name type="scientific">Manihot esculenta</name>
    <name type="common">Cassava</name>
    <name type="synonym">Jatropha manihot</name>
    <dbReference type="NCBI Taxonomy" id="3983"/>
    <lineage>
        <taxon>Eukaryota</taxon>
        <taxon>Viridiplantae</taxon>
        <taxon>Streptophyta</taxon>
        <taxon>Embryophyta</taxon>
        <taxon>Tracheophyta</taxon>
        <taxon>Spermatophyta</taxon>
        <taxon>Magnoliopsida</taxon>
        <taxon>eudicotyledons</taxon>
        <taxon>Gunneridae</taxon>
        <taxon>Pentapetalae</taxon>
        <taxon>rosids</taxon>
        <taxon>fabids</taxon>
        <taxon>Malpighiales</taxon>
        <taxon>Euphorbiaceae</taxon>
        <taxon>Crotonoideae</taxon>
        <taxon>Manihoteae</taxon>
        <taxon>Manihot</taxon>
    </lineage>
</organism>
<evidence type="ECO:0000313" key="2">
    <source>
        <dbReference type="Proteomes" id="UP000091857"/>
    </source>
</evidence>